<sequence>MSEEPTGTTPARAAARARLRRVVAANLVDKVPRDHQQSDAEFRRRRVVVAVVLVVGATLLGISLNVKPGDATFYPLTLAVAAVWIVGGFLSGPLHLGYLPLRGDDLERPVRSGFVIGVLAGLVFLAGAFLVRLVPPLYDFVADVLDHARYGSIVPVTLVTLINGIGEEIFFRGGLFAAIGRRHPVAISTAVYAVATIATLNPMLVFAAATLGVVLALQRRASGGILAPIITHCTWSMMMLFLLPPLFS</sequence>
<dbReference type="RefSeq" id="WP_398275353.1">
    <property type="nucleotide sequence ID" value="NZ_JBITLV010000001.1"/>
</dbReference>
<protein>
    <submittedName>
        <fullName evidence="3">Lysostaphin resistance A-like protein</fullName>
    </submittedName>
</protein>
<evidence type="ECO:0000313" key="4">
    <source>
        <dbReference type="Proteomes" id="UP001612915"/>
    </source>
</evidence>
<feature type="transmembrane region" description="Helical" evidence="1">
    <location>
        <begin position="190"/>
        <end position="217"/>
    </location>
</feature>
<feature type="transmembrane region" description="Helical" evidence="1">
    <location>
        <begin position="224"/>
        <end position="247"/>
    </location>
</feature>
<name>A0ABW8AKK5_9ACTN</name>
<organism evidence="3 4">
    <name type="scientific">Spongisporangium articulatum</name>
    <dbReference type="NCBI Taxonomy" id="3362603"/>
    <lineage>
        <taxon>Bacteria</taxon>
        <taxon>Bacillati</taxon>
        <taxon>Actinomycetota</taxon>
        <taxon>Actinomycetes</taxon>
        <taxon>Kineosporiales</taxon>
        <taxon>Kineosporiaceae</taxon>
        <taxon>Spongisporangium</taxon>
    </lineage>
</organism>
<gene>
    <name evidence="3" type="ORF">ACIB24_03760</name>
</gene>
<keyword evidence="4" id="KW-1185">Reference proteome</keyword>
<keyword evidence="1" id="KW-0812">Transmembrane</keyword>
<comment type="caution">
    <text evidence="3">The sequence shown here is derived from an EMBL/GenBank/DDBJ whole genome shotgun (WGS) entry which is preliminary data.</text>
</comment>
<keyword evidence="1" id="KW-1133">Transmembrane helix</keyword>
<feature type="transmembrane region" description="Helical" evidence="1">
    <location>
        <begin position="113"/>
        <end position="134"/>
    </location>
</feature>
<keyword evidence="1" id="KW-0472">Membrane</keyword>
<evidence type="ECO:0000313" key="3">
    <source>
        <dbReference type="EMBL" id="MFI7586172.1"/>
    </source>
</evidence>
<evidence type="ECO:0000256" key="1">
    <source>
        <dbReference type="SAM" id="Phobius"/>
    </source>
</evidence>
<evidence type="ECO:0000259" key="2">
    <source>
        <dbReference type="Pfam" id="PF02517"/>
    </source>
</evidence>
<dbReference type="InterPro" id="IPR003675">
    <property type="entry name" value="Rce1/LyrA-like_dom"/>
</dbReference>
<accession>A0ABW8AKK5</accession>
<dbReference type="Proteomes" id="UP001612915">
    <property type="component" value="Unassembled WGS sequence"/>
</dbReference>
<proteinExistence type="predicted"/>
<feature type="transmembrane region" description="Helical" evidence="1">
    <location>
        <begin position="78"/>
        <end position="101"/>
    </location>
</feature>
<reference evidence="3 4" key="1">
    <citation type="submission" date="2024-10" db="EMBL/GenBank/DDBJ databases">
        <title>The Natural Products Discovery Center: Release of the First 8490 Sequenced Strains for Exploring Actinobacteria Biosynthetic Diversity.</title>
        <authorList>
            <person name="Kalkreuter E."/>
            <person name="Kautsar S.A."/>
            <person name="Yang D."/>
            <person name="Bader C.D."/>
            <person name="Teijaro C.N."/>
            <person name="Fluegel L."/>
            <person name="Davis C.M."/>
            <person name="Simpson J.R."/>
            <person name="Lauterbach L."/>
            <person name="Steele A.D."/>
            <person name="Gui C."/>
            <person name="Meng S."/>
            <person name="Li G."/>
            <person name="Viehrig K."/>
            <person name="Ye F."/>
            <person name="Su P."/>
            <person name="Kiefer A.F."/>
            <person name="Nichols A."/>
            <person name="Cepeda A.J."/>
            <person name="Yan W."/>
            <person name="Fan B."/>
            <person name="Jiang Y."/>
            <person name="Adhikari A."/>
            <person name="Zheng C.-J."/>
            <person name="Schuster L."/>
            <person name="Cowan T.M."/>
            <person name="Smanski M.J."/>
            <person name="Chevrette M.G."/>
            <person name="De Carvalho L.P.S."/>
            <person name="Shen B."/>
        </authorList>
    </citation>
    <scope>NUCLEOTIDE SEQUENCE [LARGE SCALE GENOMIC DNA]</scope>
    <source>
        <strain evidence="3 4">NPDC049639</strain>
    </source>
</reference>
<feature type="domain" description="CAAX prenyl protease 2/Lysostaphin resistance protein A-like" evidence="2">
    <location>
        <begin position="153"/>
        <end position="238"/>
    </location>
</feature>
<feature type="transmembrane region" description="Helical" evidence="1">
    <location>
        <begin position="47"/>
        <end position="66"/>
    </location>
</feature>
<dbReference type="EMBL" id="JBITLV010000001">
    <property type="protein sequence ID" value="MFI7586172.1"/>
    <property type="molecule type" value="Genomic_DNA"/>
</dbReference>
<dbReference type="Pfam" id="PF02517">
    <property type="entry name" value="Rce1-like"/>
    <property type="match status" value="1"/>
</dbReference>